<evidence type="ECO:0000313" key="2">
    <source>
        <dbReference type="Proteomes" id="UP000266723"/>
    </source>
</evidence>
<organism evidence="1 2">
    <name type="scientific">Brassica cretica</name>
    <name type="common">Mustard</name>
    <dbReference type="NCBI Taxonomy" id="69181"/>
    <lineage>
        <taxon>Eukaryota</taxon>
        <taxon>Viridiplantae</taxon>
        <taxon>Streptophyta</taxon>
        <taxon>Embryophyta</taxon>
        <taxon>Tracheophyta</taxon>
        <taxon>Spermatophyta</taxon>
        <taxon>Magnoliopsida</taxon>
        <taxon>eudicotyledons</taxon>
        <taxon>Gunneridae</taxon>
        <taxon>Pentapetalae</taxon>
        <taxon>rosids</taxon>
        <taxon>malvids</taxon>
        <taxon>Brassicales</taxon>
        <taxon>Brassicaceae</taxon>
        <taxon>Brassiceae</taxon>
        <taxon>Brassica</taxon>
    </lineage>
</organism>
<comment type="caution">
    <text evidence="1">The sequence shown here is derived from an EMBL/GenBank/DDBJ whole genome shotgun (WGS) entry which is preliminary data.</text>
</comment>
<accession>A0ABQ7CP18</accession>
<proteinExistence type="predicted"/>
<dbReference type="EMBL" id="QGKV02000759">
    <property type="protein sequence ID" value="KAF3560775.1"/>
    <property type="molecule type" value="Genomic_DNA"/>
</dbReference>
<sequence>MWCYGSDDVVLWGSQQTVGHDLPKVIGLVEIPNHVRFWGIDSGIRHRFLLPLQPVPACEDKAQSLYPFKRSYPLR</sequence>
<keyword evidence="2" id="KW-1185">Reference proteome</keyword>
<protein>
    <submittedName>
        <fullName evidence="1">Uncharacterized protein</fullName>
    </submittedName>
</protein>
<gene>
    <name evidence="1" type="ORF">DY000_02011951</name>
</gene>
<dbReference type="Proteomes" id="UP000266723">
    <property type="component" value="Unassembled WGS sequence"/>
</dbReference>
<name>A0ABQ7CP18_BRACR</name>
<evidence type="ECO:0000313" key="1">
    <source>
        <dbReference type="EMBL" id="KAF3560775.1"/>
    </source>
</evidence>
<reference evidence="1 2" key="1">
    <citation type="journal article" date="2020" name="BMC Genomics">
        <title>Intraspecific diversification of the crop wild relative Brassica cretica Lam. using demographic model selection.</title>
        <authorList>
            <person name="Kioukis A."/>
            <person name="Michalopoulou V.A."/>
            <person name="Briers L."/>
            <person name="Pirintsos S."/>
            <person name="Studholme D.J."/>
            <person name="Pavlidis P."/>
            <person name="Sarris P.F."/>
        </authorList>
    </citation>
    <scope>NUCLEOTIDE SEQUENCE [LARGE SCALE GENOMIC DNA]</scope>
    <source>
        <strain evidence="2">cv. PFS-1207/04</strain>
    </source>
</reference>